<evidence type="ECO:0000313" key="1">
    <source>
        <dbReference type="EMBL" id="QIZ09191.1"/>
    </source>
</evidence>
<dbReference type="Proteomes" id="UP000501868">
    <property type="component" value="Chromosome"/>
</dbReference>
<proteinExistence type="predicted"/>
<dbReference type="GO" id="GO:0046983">
    <property type="term" value="F:protein dimerization activity"/>
    <property type="evidence" value="ECO:0007669"/>
    <property type="project" value="InterPro"/>
</dbReference>
<reference evidence="1 2" key="1">
    <citation type="submission" date="2020-04" db="EMBL/GenBank/DDBJ databases">
        <title>Genome-Wide Identification of 5-Methylcytosine Sites in Bacterial Genomes By High-Throughput Sequencing of MspJI Restriction Fragments.</title>
        <authorList>
            <person name="Wu V."/>
        </authorList>
    </citation>
    <scope>NUCLEOTIDE SEQUENCE [LARGE SCALE GENOMIC DNA]</scope>
    <source>
        <strain evidence="1 2">S2</strain>
    </source>
</reference>
<reference evidence="1 2" key="2">
    <citation type="submission" date="2020-04" db="EMBL/GenBank/DDBJ databases">
        <authorList>
            <person name="Fomenkov A."/>
            <person name="Anton B.P."/>
            <person name="Roberts R.J."/>
        </authorList>
    </citation>
    <scope>NUCLEOTIDE SEQUENCE [LARGE SCALE GENOMIC DNA]</scope>
    <source>
        <strain evidence="1 2">S2</strain>
    </source>
</reference>
<dbReference type="Pfam" id="PF09388">
    <property type="entry name" value="SpoOE-like"/>
    <property type="match status" value="1"/>
</dbReference>
<dbReference type="GO" id="GO:0043937">
    <property type="term" value="P:regulation of sporulation"/>
    <property type="evidence" value="ECO:0007669"/>
    <property type="project" value="InterPro"/>
</dbReference>
<dbReference type="SUPFAM" id="SSF140500">
    <property type="entry name" value="BAS1536-like"/>
    <property type="match status" value="1"/>
</dbReference>
<sequence length="36" mass="4214">MLTNSVIKHNFDLQHPSVLHLSQQLDLLIIKPMEIF</sequence>
<dbReference type="EMBL" id="CP051128">
    <property type="protein sequence ID" value="QIZ09191.1"/>
    <property type="molecule type" value="Genomic_DNA"/>
</dbReference>
<name>A0A6H1P7E2_PRIMG</name>
<gene>
    <name evidence="1" type="ORF">HFZ78_22835</name>
</gene>
<organism evidence="1 2">
    <name type="scientific">Priestia megaterium</name>
    <name type="common">Bacillus megaterium</name>
    <dbReference type="NCBI Taxonomy" id="1404"/>
    <lineage>
        <taxon>Bacteria</taxon>
        <taxon>Bacillati</taxon>
        <taxon>Bacillota</taxon>
        <taxon>Bacilli</taxon>
        <taxon>Bacillales</taxon>
        <taxon>Bacillaceae</taxon>
        <taxon>Priestia</taxon>
    </lineage>
</organism>
<dbReference type="InterPro" id="IPR037208">
    <property type="entry name" value="Spo0E-like_sf"/>
</dbReference>
<dbReference type="InterPro" id="IPR018540">
    <property type="entry name" value="Spo0E-like"/>
</dbReference>
<evidence type="ECO:0000313" key="2">
    <source>
        <dbReference type="Proteomes" id="UP000501868"/>
    </source>
</evidence>
<protein>
    <submittedName>
        <fullName evidence="1">Spo0E family sporulation regulatory protein-aspartic acid phosphatase</fullName>
    </submittedName>
</protein>
<accession>A0A6H1P7E2</accession>
<dbReference type="InterPro" id="IPR036638">
    <property type="entry name" value="HLH_DNA-bd_sf"/>
</dbReference>
<dbReference type="Gene3D" id="4.10.280.10">
    <property type="entry name" value="Helix-loop-helix DNA-binding domain"/>
    <property type="match status" value="1"/>
</dbReference>
<dbReference type="AlphaFoldDB" id="A0A6H1P7E2"/>